<keyword evidence="1" id="KW-0812">Transmembrane</keyword>
<keyword evidence="1" id="KW-1133">Transmembrane helix</keyword>
<sequence length="305" mass="34578">MTADLNNPAVEQFLSSETYRNAMIQVRMSGAFDSPGSGKQQNGRPDDILITDTTQFGFVVVSVYYRAVRNQEDGQAEPGSERKVAQLPGFTHKPEFAVRPDVRWLIVFALLEAAILTGVIFFSGAKKSKAELEFEEKTLRMHFGLIDGEQNTREAPPIDTLVQVLRRFHAFAIDLQRRRAGKPAFEIRDEYDVQDLLYALLKLHFMDVQREEPSPSFAGASSRIDFLLRELDLAIEVKMIRESLTARELGQELITDVARYFEHPKCKCLVFFIYDPQRGLANAAGLRRDVMGQDSRVEVIFSPAE</sequence>
<protein>
    <submittedName>
        <fullName evidence="2">Uncharacterized protein</fullName>
    </submittedName>
</protein>
<reference evidence="2 3" key="1">
    <citation type="journal article" date="2024" name="Chem. Sci.">
        <title>Discovery of megapolipeptins by genome mining of a Burkholderiales bacteria collection.</title>
        <authorList>
            <person name="Paulo B.S."/>
            <person name="Recchia M.J.J."/>
            <person name="Lee S."/>
            <person name="Fergusson C.H."/>
            <person name="Romanowski S.B."/>
            <person name="Hernandez A."/>
            <person name="Krull N."/>
            <person name="Liu D.Y."/>
            <person name="Cavanagh H."/>
            <person name="Bos A."/>
            <person name="Gray C.A."/>
            <person name="Murphy B.T."/>
            <person name="Linington R.G."/>
            <person name="Eustaquio A.S."/>
        </authorList>
    </citation>
    <scope>NUCLEOTIDE SEQUENCE [LARGE SCALE GENOMIC DNA]</scope>
    <source>
        <strain evidence="2 3">RL16-012-BIC-B</strain>
    </source>
</reference>
<dbReference type="RefSeq" id="WP_408326302.1">
    <property type="nucleotide sequence ID" value="NZ_JAQQFH010000002.1"/>
</dbReference>
<evidence type="ECO:0000313" key="2">
    <source>
        <dbReference type="EMBL" id="MFL9883196.1"/>
    </source>
</evidence>
<keyword evidence="3" id="KW-1185">Reference proteome</keyword>
<comment type="caution">
    <text evidence="2">The sequence shown here is derived from an EMBL/GenBank/DDBJ whole genome shotgun (WGS) entry which is preliminary data.</text>
</comment>
<feature type="transmembrane region" description="Helical" evidence="1">
    <location>
        <begin position="102"/>
        <end position="122"/>
    </location>
</feature>
<name>A0ABW8ZJQ3_9BURK</name>
<proteinExistence type="predicted"/>
<organism evidence="2 3">
    <name type="scientific">Paraburkholderia agricolaris</name>
    <dbReference type="NCBI Taxonomy" id="2152888"/>
    <lineage>
        <taxon>Bacteria</taxon>
        <taxon>Pseudomonadati</taxon>
        <taxon>Pseudomonadota</taxon>
        <taxon>Betaproteobacteria</taxon>
        <taxon>Burkholderiales</taxon>
        <taxon>Burkholderiaceae</taxon>
        <taxon>Paraburkholderia</taxon>
    </lineage>
</organism>
<gene>
    <name evidence="2" type="ORF">PQR66_09180</name>
</gene>
<dbReference type="Proteomes" id="UP001629249">
    <property type="component" value="Unassembled WGS sequence"/>
</dbReference>
<accession>A0ABW8ZJQ3</accession>
<evidence type="ECO:0000313" key="3">
    <source>
        <dbReference type="Proteomes" id="UP001629249"/>
    </source>
</evidence>
<dbReference type="Pfam" id="PF18742">
    <property type="entry name" value="DpnII-MboI"/>
    <property type="match status" value="1"/>
</dbReference>
<evidence type="ECO:0000256" key="1">
    <source>
        <dbReference type="SAM" id="Phobius"/>
    </source>
</evidence>
<dbReference type="EMBL" id="JAQQFN010000005">
    <property type="protein sequence ID" value="MFL9883196.1"/>
    <property type="molecule type" value="Genomic_DNA"/>
</dbReference>
<keyword evidence="1" id="KW-0472">Membrane</keyword>